<evidence type="ECO:0000256" key="4">
    <source>
        <dbReference type="ARBA" id="ARBA00022692"/>
    </source>
</evidence>
<dbReference type="RefSeq" id="WP_045624750.1">
    <property type="nucleotide sequence ID" value="NZ_BAYM01000077.1"/>
</dbReference>
<feature type="transmembrane region" description="Helical" evidence="7">
    <location>
        <begin position="452"/>
        <end position="473"/>
    </location>
</feature>
<feature type="transmembrane region" description="Helical" evidence="7">
    <location>
        <begin position="139"/>
        <end position="162"/>
    </location>
</feature>
<evidence type="ECO:0000256" key="5">
    <source>
        <dbReference type="ARBA" id="ARBA00022989"/>
    </source>
</evidence>
<feature type="transmembrane region" description="Helical" evidence="7">
    <location>
        <begin position="335"/>
        <end position="353"/>
    </location>
</feature>
<dbReference type="Gene3D" id="1.20.1250.20">
    <property type="entry name" value="MFS general substrate transporter like domains"/>
    <property type="match status" value="1"/>
</dbReference>
<keyword evidence="2" id="KW-0813">Transport</keyword>
<feature type="transmembrane region" description="Helical" evidence="7">
    <location>
        <begin position="306"/>
        <end position="323"/>
    </location>
</feature>
<sequence>MDVKDINGKHVNVPMMVTTLIVGTFITILNQTILSTAFPTLMKAFNISTATVQWLSTGFMLVNGIMIPVSAYLSAKVPSKWLYMSAMSTFFVGTLVAFIANSFGVLLIGRLIQALGVGITMPLLQNIMMSIFPPNRRGAAMGMAGIAIGVAPAIGPTLSGYVIDNFGWRFLFGMILPIAGLVILATLFFFKNVLPLSDPKLDIPSLIESSIGFGSLLYGFSEVGNDGWGDPIVLGTIALGVAFIFIFGYRQLHLKEPFVELRVFKSKIFALSTVLGTIANMAMVGVEMILPMYLQIIHGKSALESGLTLLPGAILIALMSPVTGQVFDRIGAKRLAQLGLFLLTIATLPYFFLTESTPSIFITVIYAVRMFGISMVMMPLTTNGMNALSPDMIRHGTAVNNTVRQVATSMTTAVMISVLSNVTNLAKPAASLLKTNPLQYKQDFFGATLSGYHAAFLLAAGFSLIGWILAFFLNTHAMSQEVTIKNEKKVKA</sequence>
<feature type="transmembrane region" description="Helical" evidence="7">
    <location>
        <begin position="232"/>
        <end position="249"/>
    </location>
</feature>
<protein>
    <submittedName>
        <fullName evidence="9">Major facilitator superfamily permease</fullName>
    </submittedName>
</protein>
<feature type="domain" description="Major facilitator superfamily (MFS) profile" evidence="8">
    <location>
        <begin position="16"/>
        <end position="478"/>
    </location>
</feature>
<dbReference type="PROSITE" id="PS50850">
    <property type="entry name" value="MFS"/>
    <property type="match status" value="1"/>
</dbReference>
<dbReference type="Proteomes" id="UP000032552">
    <property type="component" value="Unassembled WGS sequence"/>
</dbReference>
<feature type="transmembrane region" description="Helical" evidence="7">
    <location>
        <begin position="402"/>
        <end position="422"/>
    </location>
</feature>
<organism evidence="9 10">
    <name type="scientific">Lacticaseibacillus paracasei NRIC 0644</name>
    <dbReference type="NCBI Taxonomy" id="1435038"/>
    <lineage>
        <taxon>Bacteria</taxon>
        <taxon>Bacillati</taxon>
        <taxon>Bacillota</taxon>
        <taxon>Bacilli</taxon>
        <taxon>Lactobacillales</taxon>
        <taxon>Lactobacillaceae</taxon>
        <taxon>Lacticaseibacillus</taxon>
    </lineage>
</organism>
<keyword evidence="5 7" id="KW-1133">Transmembrane helix</keyword>
<dbReference type="InterPro" id="IPR004638">
    <property type="entry name" value="EmrB-like"/>
</dbReference>
<feature type="transmembrane region" description="Helical" evidence="7">
    <location>
        <begin position="54"/>
        <end position="74"/>
    </location>
</feature>
<evidence type="ECO:0000313" key="9">
    <source>
        <dbReference type="EMBL" id="GAN36363.1"/>
    </source>
</evidence>
<evidence type="ECO:0000256" key="1">
    <source>
        <dbReference type="ARBA" id="ARBA00004651"/>
    </source>
</evidence>
<dbReference type="GO" id="GO:0005886">
    <property type="term" value="C:plasma membrane"/>
    <property type="evidence" value="ECO:0007669"/>
    <property type="project" value="UniProtKB-SubCell"/>
</dbReference>
<feature type="transmembrane region" description="Helical" evidence="7">
    <location>
        <begin position="106"/>
        <end position="127"/>
    </location>
</feature>
<comment type="subcellular location">
    <subcellularLocation>
        <location evidence="1">Cell membrane</location>
        <topology evidence="1">Multi-pass membrane protein</topology>
    </subcellularLocation>
</comment>
<keyword evidence="4 7" id="KW-0812">Transmembrane</keyword>
<dbReference type="PANTHER" id="PTHR42718">
    <property type="entry name" value="MAJOR FACILITATOR SUPERFAMILY MULTIDRUG TRANSPORTER MFSC"/>
    <property type="match status" value="1"/>
</dbReference>
<gene>
    <name evidence="9" type="ORF">LC0644_0952</name>
</gene>
<name>A0A0C9QCK8_LACPA</name>
<reference evidence="10" key="1">
    <citation type="submission" date="2014-05" db="EMBL/GenBank/DDBJ databases">
        <title>Whole genome sequencing of Lactobacillus casei NRIC0644.</title>
        <authorList>
            <person name="Atarashi H."/>
            <person name="Yoshida Y."/>
            <person name="Fujimura S."/>
            <person name="Tanaka N."/>
            <person name="Shiwa Y."/>
            <person name="Yoshikawa H."/>
            <person name="Okada S."/>
            <person name="Nakagawa J."/>
        </authorList>
    </citation>
    <scope>NUCLEOTIDE SEQUENCE [LARGE SCALE GENOMIC DNA]</scope>
    <source>
        <strain evidence="10">NRIC0644</strain>
    </source>
</reference>
<evidence type="ECO:0000256" key="6">
    <source>
        <dbReference type="ARBA" id="ARBA00023136"/>
    </source>
</evidence>
<dbReference type="EMBL" id="BAYM01000077">
    <property type="protein sequence ID" value="GAN36363.1"/>
    <property type="molecule type" value="Genomic_DNA"/>
</dbReference>
<feature type="transmembrane region" description="Helical" evidence="7">
    <location>
        <begin position="168"/>
        <end position="189"/>
    </location>
</feature>
<proteinExistence type="predicted"/>
<accession>A0A0C9QCK8</accession>
<dbReference type="CDD" id="cd17503">
    <property type="entry name" value="MFS_LmrB_MDR_like"/>
    <property type="match status" value="1"/>
</dbReference>
<dbReference type="NCBIfam" id="TIGR00711">
    <property type="entry name" value="efflux_EmrB"/>
    <property type="match status" value="1"/>
</dbReference>
<dbReference type="SUPFAM" id="SSF103473">
    <property type="entry name" value="MFS general substrate transporter"/>
    <property type="match status" value="1"/>
</dbReference>
<evidence type="ECO:0000256" key="2">
    <source>
        <dbReference type="ARBA" id="ARBA00022448"/>
    </source>
</evidence>
<comment type="caution">
    <text evidence="9">The sequence shown here is derived from an EMBL/GenBank/DDBJ whole genome shotgun (WGS) entry which is preliminary data.</text>
</comment>
<dbReference type="PRINTS" id="PR01036">
    <property type="entry name" value="TCRTETB"/>
</dbReference>
<dbReference type="PANTHER" id="PTHR42718:SF24">
    <property type="entry name" value="MAJOR FACILITATOR SUPERFAMILY (MFS) PROFILE DOMAIN-CONTAINING PROTEIN"/>
    <property type="match status" value="1"/>
</dbReference>
<evidence type="ECO:0000313" key="10">
    <source>
        <dbReference type="Proteomes" id="UP000032552"/>
    </source>
</evidence>
<keyword evidence="6 7" id="KW-0472">Membrane</keyword>
<evidence type="ECO:0000256" key="3">
    <source>
        <dbReference type="ARBA" id="ARBA00022475"/>
    </source>
</evidence>
<feature type="transmembrane region" description="Helical" evidence="7">
    <location>
        <begin position="12"/>
        <end position="34"/>
    </location>
</feature>
<dbReference type="Pfam" id="PF07690">
    <property type="entry name" value="MFS_1"/>
    <property type="match status" value="1"/>
</dbReference>
<dbReference type="InterPro" id="IPR020846">
    <property type="entry name" value="MFS_dom"/>
</dbReference>
<feature type="transmembrane region" description="Helical" evidence="7">
    <location>
        <begin position="81"/>
        <end position="100"/>
    </location>
</feature>
<dbReference type="AlphaFoldDB" id="A0A0C9QCK8"/>
<dbReference type="GO" id="GO:0022857">
    <property type="term" value="F:transmembrane transporter activity"/>
    <property type="evidence" value="ECO:0007669"/>
    <property type="project" value="InterPro"/>
</dbReference>
<dbReference type="Gene3D" id="1.20.1720.10">
    <property type="entry name" value="Multidrug resistance protein D"/>
    <property type="match status" value="1"/>
</dbReference>
<evidence type="ECO:0000259" key="8">
    <source>
        <dbReference type="PROSITE" id="PS50850"/>
    </source>
</evidence>
<dbReference type="InterPro" id="IPR036259">
    <property type="entry name" value="MFS_trans_sf"/>
</dbReference>
<dbReference type="InterPro" id="IPR011701">
    <property type="entry name" value="MFS"/>
</dbReference>
<evidence type="ECO:0000256" key="7">
    <source>
        <dbReference type="SAM" id="Phobius"/>
    </source>
</evidence>
<keyword evidence="3" id="KW-1003">Cell membrane</keyword>
<feature type="transmembrane region" description="Helical" evidence="7">
    <location>
        <begin position="269"/>
        <end position="294"/>
    </location>
</feature>
<feature type="transmembrane region" description="Helical" evidence="7">
    <location>
        <begin position="359"/>
        <end position="381"/>
    </location>
</feature>